<feature type="signal peptide" evidence="9">
    <location>
        <begin position="1"/>
        <end position="27"/>
    </location>
</feature>
<evidence type="ECO:0000256" key="8">
    <source>
        <dbReference type="PROSITE-ProRule" id="PRU00433"/>
    </source>
</evidence>
<evidence type="ECO:0000256" key="6">
    <source>
        <dbReference type="ARBA" id="ARBA00022982"/>
    </source>
</evidence>
<evidence type="ECO:0000313" key="11">
    <source>
        <dbReference type="EMBL" id="MCF3947602.1"/>
    </source>
</evidence>
<proteinExistence type="predicted"/>
<dbReference type="InterPro" id="IPR008168">
    <property type="entry name" value="Cyt_C_IC"/>
</dbReference>
<feature type="domain" description="Cytochrome c" evidence="10">
    <location>
        <begin position="153"/>
        <end position="243"/>
    </location>
</feature>
<dbReference type="InterPro" id="IPR036909">
    <property type="entry name" value="Cyt_c-like_dom_sf"/>
</dbReference>
<comment type="caution">
    <text evidence="11">The sequence shown here is derived from an EMBL/GenBank/DDBJ whole genome shotgun (WGS) entry which is preliminary data.</text>
</comment>
<keyword evidence="9" id="KW-0732">Signal</keyword>
<evidence type="ECO:0000256" key="5">
    <source>
        <dbReference type="ARBA" id="ARBA00022723"/>
    </source>
</evidence>
<dbReference type="PANTHER" id="PTHR35008">
    <property type="entry name" value="BLL4482 PROTEIN-RELATED"/>
    <property type="match status" value="1"/>
</dbReference>
<comment type="cofactor">
    <cofactor evidence="1">
        <name>heme c</name>
        <dbReference type="ChEBI" id="CHEBI:61717"/>
    </cofactor>
</comment>
<evidence type="ECO:0000256" key="1">
    <source>
        <dbReference type="ARBA" id="ARBA00001926"/>
    </source>
</evidence>
<keyword evidence="12" id="KW-1185">Reference proteome</keyword>
<protein>
    <submittedName>
        <fullName evidence="11">Cytochrome c</fullName>
    </submittedName>
</protein>
<evidence type="ECO:0000259" key="10">
    <source>
        <dbReference type="PROSITE" id="PS51007"/>
    </source>
</evidence>
<evidence type="ECO:0000256" key="2">
    <source>
        <dbReference type="ARBA" id="ARBA00022448"/>
    </source>
</evidence>
<dbReference type="InterPro" id="IPR009056">
    <property type="entry name" value="Cyt_c-like_dom"/>
</dbReference>
<keyword evidence="4" id="KW-0679">Respiratory chain</keyword>
<keyword evidence="5 8" id="KW-0479">Metal-binding</keyword>
<reference evidence="11 12" key="1">
    <citation type="submission" date="2022-01" db="EMBL/GenBank/DDBJ databases">
        <authorList>
            <person name="Won M."/>
            <person name="Kim S.-J."/>
            <person name="Kwon S.-W."/>
        </authorList>
    </citation>
    <scope>NUCLEOTIDE SEQUENCE [LARGE SCALE GENOMIC DNA]</scope>
    <source>
        <strain evidence="11 12">KCTC 23505</strain>
    </source>
</reference>
<organism evidence="11 12">
    <name type="scientific">Acidiphilium iwatense</name>
    <dbReference type="NCBI Taxonomy" id="768198"/>
    <lineage>
        <taxon>Bacteria</taxon>
        <taxon>Pseudomonadati</taxon>
        <taxon>Pseudomonadota</taxon>
        <taxon>Alphaproteobacteria</taxon>
        <taxon>Acetobacterales</taxon>
        <taxon>Acidocellaceae</taxon>
        <taxon>Acidiphilium</taxon>
    </lineage>
</organism>
<dbReference type="Gene3D" id="1.10.760.10">
    <property type="entry name" value="Cytochrome c-like domain"/>
    <property type="match status" value="2"/>
</dbReference>
<keyword evidence="2" id="KW-0813">Transport</keyword>
<sequence>MRQAISSCLFVLMCFAFEAVLVPPTSAASSQSGTASAQTLAQGKKLVMSNGCAGCHNAPGGATLVGGRVIGGWTAPGLTNDKRTGLGNWSAGEIADYLKTGRNSYAAAAGPMAGIVTNVTAKMSEAEVDAIAAYLKSLPGKAANIRPVAASNPAMIRGGAVYADECAACHTLRGVGQARLFPALKGSPEVQADNPTTLLRVVLQGAQSVGTEAAPTASAMPAFGKLLNDQQIADVLTYIRNDWGNAAAPVAKDAVAAARKTLQKTP</sequence>
<keyword evidence="6" id="KW-0249">Electron transport</keyword>
<name>A0ABS9DXX6_9PROT</name>
<evidence type="ECO:0000256" key="7">
    <source>
        <dbReference type="ARBA" id="ARBA00023004"/>
    </source>
</evidence>
<feature type="chain" id="PRO_5046623609" evidence="9">
    <location>
        <begin position="28"/>
        <end position="266"/>
    </location>
</feature>
<dbReference type="PANTHER" id="PTHR35008:SF8">
    <property type="entry name" value="ALCOHOL DEHYDROGENASE CYTOCHROME C SUBUNIT"/>
    <property type="match status" value="1"/>
</dbReference>
<dbReference type="PROSITE" id="PS51007">
    <property type="entry name" value="CYTC"/>
    <property type="match status" value="2"/>
</dbReference>
<evidence type="ECO:0000256" key="3">
    <source>
        <dbReference type="ARBA" id="ARBA00022617"/>
    </source>
</evidence>
<gene>
    <name evidence="11" type="ORF">L2A60_13035</name>
</gene>
<dbReference type="SUPFAM" id="SSF46626">
    <property type="entry name" value="Cytochrome c"/>
    <property type="match status" value="2"/>
</dbReference>
<dbReference type="InterPro" id="IPR051459">
    <property type="entry name" value="Cytochrome_c-type_DH"/>
</dbReference>
<dbReference type="Proteomes" id="UP001521209">
    <property type="component" value="Unassembled WGS sequence"/>
</dbReference>
<evidence type="ECO:0000313" key="12">
    <source>
        <dbReference type="Proteomes" id="UP001521209"/>
    </source>
</evidence>
<keyword evidence="7 8" id="KW-0408">Iron</keyword>
<dbReference type="PRINTS" id="PR00605">
    <property type="entry name" value="CYTCHROMECIC"/>
</dbReference>
<feature type="domain" description="Cytochrome c" evidence="10">
    <location>
        <begin position="38"/>
        <end position="139"/>
    </location>
</feature>
<evidence type="ECO:0000256" key="9">
    <source>
        <dbReference type="SAM" id="SignalP"/>
    </source>
</evidence>
<dbReference type="Pfam" id="PF00034">
    <property type="entry name" value="Cytochrom_C"/>
    <property type="match status" value="2"/>
</dbReference>
<evidence type="ECO:0000256" key="4">
    <source>
        <dbReference type="ARBA" id="ARBA00022660"/>
    </source>
</evidence>
<dbReference type="EMBL" id="JAKGBZ010000026">
    <property type="protein sequence ID" value="MCF3947602.1"/>
    <property type="molecule type" value="Genomic_DNA"/>
</dbReference>
<accession>A0ABS9DXX6</accession>
<keyword evidence="3 8" id="KW-0349">Heme</keyword>